<evidence type="ECO:0000256" key="1">
    <source>
        <dbReference type="ARBA" id="ARBA00005567"/>
    </source>
</evidence>
<name>A0ABU6QMI4_9FABA</name>
<proteinExistence type="inferred from homology"/>
<organism evidence="6 7">
    <name type="scientific">Stylosanthes scabra</name>
    <dbReference type="NCBI Taxonomy" id="79078"/>
    <lineage>
        <taxon>Eukaryota</taxon>
        <taxon>Viridiplantae</taxon>
        <taxon>Streptophyta</taxon>
        <taxon>Embryophyta</taxon>
        <taxon>Tracheophyta</taxon>
        <taxon>Spermatophyta</taxon>
        <taxon>Magnoliopsida</taxon>
        <taxon>eudicotyledons</taxon>
        <taxon>Gunneridae</taxon>
        <taxon>Pentapetalae</taxon>
        <taxon>rosids</taxon>
        <taxon>fabids</taxon>
        <taxon>Fabales</taxon>
        <taxon>Fabaceae</taxon>
        <taxon>Papilionoideae</taxon>
        <taxon>50 kb inversion clade</taxon>
        <taxon>dalbergioids sensu lato</taxon>
        <taxon>Dalbergieae</taxon>
        <taxon>Pterocarpus clade</taxon>
        <taxon>Stylosanthes</taxon>
    </lineage>
</organism>
<evidence type="ECO:0000256" key="2">
    <source>
        <dbReference type="ARBA" id="ARBA00023121"/>
    </source>
</evidence>
<dbReference type="InterPro" id="IPR000582">
    <property type="entry name" value="Acyl-CoA-binding_protein"/>
</dbReference>
<reference evidence="6 7" key="1">
    <citation type="journal article" date="2023" name="Plants (Basel)">
        <title>Bridging the Gap: Combining Genomics and Transcriptomics Approaches to Understand Stylosanthes scabra, an Orphan Legume from the Brazilian Caatinga.</title>
        <authorList>
            <person name="Ferreira-Neto J.R.C."/>
            <person name="da Silva M.D."/>
            <person name="Binneck E."/>
            <person name="de Melo N.F."/>
            <person name="da Silva R.H."/>
            <person name="de Melo A.L.T.M."/>
            <person name="Pandolfi V."/>
            <person name="Bustamante F.O."/>
            <person name="Brasileiro-Vidal A.C."/>
            <person name="Benko-Iseppon A.M."/>
        </authorList>
    </citation>
    <scope>NUCLEOTIDE SEQUENCE [LARGE SCALE GENOMIC DNA]</scope>
    <source>
        <tissue evidence="6">Leaves</tissue>
    </source>
</reference>
<accession>A0ABU6QMI4</accession>
<dbReference type="EMBL" id="JASCZI010000742">
    <property type="protein sequence ID" value="MED6113206.1"/>
    <property type="molecule type" value="Genomic_DNA"/>
</dbReference>
<dbReference type="InterPro" id="IPR035984">
    <property type="entry name" value="Acyl-CoA-binding_sf"/>
</dbReference>
<comment type="caution">
    <text evidence="6">The sequence shown here is derived from an EMBL/GenBank/DDBJ whole genome shotgun (WGS) entry which is preliminary data.</text>
</comment>
<dbReference type="Proteomes" id="UP001341840">
    <property type="component" value="Unassembled WGS sequence"/>
</dbReference>
<evidence type="ECO:0000313" key="7">
    <source>
        <dbReference type="Proteomes" id="UP001341840"/>
    </source>
</evidence>
<keyword evidence="2" id="KW-0446">Lipid-binding</keyword>
<feature type="domain" description="ACB" evidence="5">
    <location>
        <begin position="253"/>
        <end position="339"/>
    </location>
</feature>
<dbReference type="PANTHER" id="PTHR23310">
    <property type="entry name" value="ACYL-COA-BINDING PROTEIN, ACBP"/>
    <property type="match status" value="1"/>
</dbReference>
<dbReference type="SUPFAM" id="SSF47027">
    <property type="entry name" value="Acyl-CoA binding protein"/>
    <property type="match status" value="1"/>
</dbReference>
<evidence type="ECO:0000259" key="5">
    <source>
        <dbReference type="PROSITE" id="PS51228"/>
    </source>
</evidence>
<evidence type="ECO:0000256" key="3">
    <source>
        <dbReference type="SAM" id="MobiDB-lite"/>
    </source>
</evidence>
<sequence length="402" mass="45547">MELVTASDLFVTASLALLLSLLVAKLVSMAMASDPNTHNSHHQQHKTLVSLQQERLTVQKPRSERKVEFLAPIQVSTNVEASRNVEEESKVEIESRVVDFEVEAFSNVAEFIEEHVAAAAAAEEEEEEEVTENNGGSERLDPHEAVEDSMEQRKTEPVEDFEEQKETESVKDSEEQRETEYCEKQREKECVQDCEEHRENCEDQREKECVQDSQEQRETECCEEQRKTEGITVKPFDDDDDDDDWEGIERSELEKEFISASEYVVRGGGNGLGSDVQMELYGLHKVATEGSCHEPQPMALKLNARAKWNAWQKLGNMTPDAAMEKYISVLSDKAPGWIKDTSTGTIELQPKGSEVSEFAVPESSTYLSDPQMTIAERELEQKFGAQYHSTPTETKLENNKED</sequence>
<dbReference type="PROSITE" id="PS51228">
    <property type="entry name" value="ACB_2"/>
    <property type="match status" value="1"/>
</dbReference>
<dbReference type="InterPro" id="IPR014352">
    <property type="entry name" value="FERM/acyl-CoA-bd_prot_sf"/>
</dbReference>
<feature type="region of interest" description="Disordered" evidence="3">
    <location>
        <begin position="201"/>
        <end position="225"/>
    </location>
</feature>
<dbReference type="PANTHER" id="PTHR23310:SF136">
    <property type="entry name" value="ACYL-COA-BINDING DOMAIN PROTEIN"/>
    <property type="match status" value="1"/>
</dbReference>
<gene>
    <name evidence="6" type="ORF">PIB30_068733</name>
</gene>
<feature type="signal peptide" evidence="4">
    <location>
        <begin position="1"/>
        <end position="32"/>
    </location>
</feature>
<keyword evidence="4" id="KW-0732">Signal</keyword>
<protein>
    <recommendedName>
        <fullName evidence="5">ACB domain-containing protein</fullName>
    </recommendedName>
</protein>
<dbReference type="Pfam" id="PF00887">
    <property type="entry name" value="ACBP"/>
    <property type="match status" value="1"/>
</dbReference>
<feature type="compositionally biased region" description="Basic and acidic residues" evidence="3">
    <location>
        <begin position="164"/>
        <end position="188"/>
    </location>
</feature>
<feature type="compositionally biased region" description="Basic and acidic residues" evidence="3">
    <location>
        <begin position="138"/>
        <end position="157"/>
    </location>
</feature>
<dbReference type="Gene3D" id="1.20.80.10">
    <property type="match status" value="1"/>
</dbReference>
<comment type="similarity">
    <text evidence="1">Belongs to the ACBP family.</text>
</comment>
<evidence type="ECO:0000313" key="6">
    <source>
        <dbReference type="EMBL" id="MED6113206.1"/>
    </source>
</evidence>
<keyword evidence="7" id="KW-1185">Reference proteome</keyword>
<evidence type="ECO:0000256" key="4">
    <source>
        <dbReference type="SAM" id="SignalP"/>
    </source>
</evidence>
<feature type="chain" id="PRO_5046080313" description="ACB domain-containing protein" evidence="4">
    <location>
        <begin position="33"/>
        <end position="402"/>
    </location>
</feature>
<feature type="compositionally biased region" description="Acidic residues" evidence="3">
    <location>
        <begin position="122"/>
        <end position="131"/>
    </location>
</feature>
<feature type="region of interest" description="Disordered" evidence="3">
    <location>
        <begin position="117"/>
        <end position="188"/>
    </location>
</feature>